<dbReference type="Pfam" id="PF12019">
    <property type="entry name" value="GspH"/>
    <property type="match status" value="1"/>
</dbReference>
<name>A0A317MUJ9_9GAMM</name>
<dbReference type="AlphaFoldDB" id="A0A317MUJ9"/>
<dbReference type="OrthoDB" id="6120962at2"/>
<dbReference type="RefSeq" id="WP_110018712.1">
    <property type="nucleotide sequence ID" value="NZ_QGTJ01000006.1"/>
</dbReference>
<evidence type="ECO:0000256" key="8">
    <source>
        <dbReference type="ARBA" id="ARBA00023136"/>
    </source>
</evidence>
<gene>
    <name evidence="13" type="ORF">C7443_10647</name>
</gene>
<keyword evidence="7 11" id="KW-1133">Transmembrane helix</keyword>
<protein>
    <recommendedName>
        <fullName evidence="2">Type II secretion system protein H</fullName>
    </recommendedName>
    <alternativeName>
        <fullName evidence="10">General secretion pathway protein H</fullName>
    </alternativeName>
</protein>
<dbReference type="NCBIfam" id="TIGR02532">
    <property type="entry name" value="IV_pilin_GFxxxE"/>
    <property type="match status" value="1"/>
</dbReference>
<evidence type="ECO:0000259" key="12">
    <source>
        <dbReference type="Pfam" id="PF12019"/>
    </source>
</evidence>
<evidence type="ECO:0000256" key="5">
    <source>
        <dbReference type="ARBA" id="ARBA00022519"/>
    </source>
</evidence>
<keyword evidence="6 11" id="KW-0812">Transmembrane</keyword>
<sequence>MTHSRLMARGFTLLELMITLVVATILLLVAVPSFEDIIVNNRLSAYAGRFTSSVQLARSEAIKRNTQVSVCVSSDGTSCGSGNWQQGWIVIAGTTVVYREQALPGGLHFTEAGGATSLAFQPIGIGTTPATLTLCSASPLGQKEQVLTITAAGIVRAQTTATGSCP</sequence>
<feature type="transmembrane region" description="Helical" evidence="11">
    <location>
        <begin position="12"/>
        <end position="34"/>
    </location>
</feature>
<keyword evidence="3" id="KW-1003">Cell membrane</keyword>
<comment type="similarity">
    <text evidence="9">Belongs to the GSP H family.</text>
</comment>
<dbReference type="InterPro" id="IPR045584">
    <property type="entry name" value="Pilin-like"/>
</dbReference>
<dbReference type="SUPFAM" id="SSF54523">
    <property type="entry name" value="Pili subunits"/>
    <property type="match status" value="1"/>
</dbReference>
<dbReference type="Gene3D" id="3.55.40.10">
    <property type="entry name" value="minor pseudopilin epsh domain"/>
    <property type="match status" value="1"/>
</dbReference>
<dbReference type="GO" id="GO:0015628">
    <property type="term" value="P:protein secretion by the type II secretion system"/>
    <property type="evidence" value="ECO:0007669"/>
    <property type="project" value="InterPro"/>
</dbReference>
<evidence type="ECO:0000313" key="14">
    <source>
        <dbReference type="Proteomes" id="UP000246569"/>
    </source>
</evidence>
<evidence type="ECO:0000256" key="10">
    <source>
        <dbReference type="ARBA" id="ARBA00030775"/>
    </source>
</evidence>
<comment type="caution">
    <text evidence="13">The sequence shown here is derived from an EMBL/GenBank/DDBJ whole genome shotgun (WGS) entry which is preliminary data.</text>
</comment>
<evidence type="ECO:0000256" key="6">
    <source>
        <dbReference type="ARBA" id="ARBA00022692"/>
    </source>
</evidence>
<dbReference type="GO" id="GO:0015627">
    <property type="term" value="C:type II protein secretion system complex"/>
    <property type="evidence" value="ECO:0007669"/>
    <property type="project" value="InterPro"/>
</dbReference>
<evidence type="ECO:0000256" key="3">
    <source>
        <dbReference type="ARBA" id="ARBA00022475"/>
    </source>
</evidence>
<evidence type="ECO:0000256" key="9">
    <source>
        <dbReference type="ARBA" id="ARBA00025772"/>
    </source>
</evidence>
<evidence type="ECO:0000256" key="7">
    <source>
        <dbReference type="ARBA" id="ARBA00022989"/>
    </source>
</evidence>
<accession>A0A317MUJ9</accession>
<dbReference type="Proteomes" id="UP000246569">
    <property type="component" value="Unassembled WGS sequence"/>
</dbReference>
<dbReference type="Pfam" id="PF07963">
    <property type="entry name" value="N_methyl"/>
    <property type="match status" value="1"/>
</dbReference>
<dbReference type="InterPro" id="IPR012902">
    <property type="entry name" value="N_methyl_site"/>
</dbReference>
<organism evidence="13 14">
    <name type="scientific">Plasticicumulans acidivorans</name>
    <dbReference type="NCBI Taxonomy" id="886464"/>
    <lineage>
        <taxon>Bacteria</taxon>
        <taxon>Pseudomonadati</taxon>
        <taxon>Pseudomonadota</taxon>
        <taxon>Gammaproteobacteria</taxon>
        <taxon>Candidatus Competibacteraceae</taxon>
        <taxon>Plasticicumulans</taxon>
    </lineage>
</organism>
<keyword evidence="8 11" id="KW-0472">Membrane</keyword>
<dbReference type="InterPro" id="IPR022346">
    <property type="entry name" value="T2SS_GspH"/>
</dbReference>
<proteinExistence type="inferred from homology"/>
<comment type="subcellular location">
    <subcellularLocation>
        <location evidence="1">Cell inner membrane</location>
        <topology evidence="1">Single-pass membrane protein</topology>
    </subcellularLocation>
</comment>
<dbReference type="PROSITE" id="PS00409">
    <property type="entry name" value="PROKAR_NTER_METHYL"/>
    <property type="match status" value="1"/>
</dbReference>
<evidence type="ECO:0000313" key="13">
    <source>
        <dbReference type="EMBL" id="PWV61033.1"/>
    </source>
</evidence>
<keyword evidence="4" id="KW-0488">Methylation</keyword>
<feature type="domain" description="General secretion pathway GspH" evidence="12">
    <location>
        <begin position="47"/>
        <end position="153"/>
    </location>
</feature>
<keyword evidence="14" id="KW-1185">Reference proteome</keyword>
<keyword evidence="5" id="KW-0997">Cell inner membrane</keyword>
<dbReference type="GO" id="GO:0005886">
    <property type="term" value="C:plasma membrane"/>
    <property type="evidence" value="ECO:0007669"/>
    <property type="project" value="UniProtKB-SubCell"/>
</dbReference>
<reference evidence="13 14" key="1">
    <citation type="submission" date="2018-05" db="EMBL/GenBank/DDBJ databases">
        <title>Genomic Encyclopedia of Type Strains, Phase IV (KMG-IV): sequencing the most valuable type-strain genomes for metagenomic binning, comparative biology and taxonomic classification.</title>
        <authorList>
            <person name="Goeker M."/>
        </authorList>
    </citation>
    <scope>NUCLEOTIDE SEQUENCE [LARGE SCALE GENOMIC DNA]</scope>
    <source>
        <strain evidence="13 14">DSM 23606</strain>
    </source>
</reference>
<evidence type="ECO:0000256" key="2">
    <source>
        <dbReference type="ARBA" id="ARBA00021549"/>
    </source>
</evidence>
<evidence type="ECO:0000256" key="4">
    <source>
        <dbReference type="ARBA" id="ARBA00022481"/>
    </source>
</evidence>
<evidence type="ECO:0000256" key="1">
    <source>
        <dbReference type="ARBA" id="ARBA00004377"/>
    </source>
</evidence>
<evidence type="ECO:0000256" key="11">
    <source>
        <dbReference type="SAM" id="Phobius"/>
    </source>
</evidence>
<dbReference type="EMBL" id="QGTJ01000006">
    <property type="protein sequence ID" value="PWV61033.1"/>
    <property type="molecule type" value="Genomic_DNA"/>
</dbReference>